<keyword evidence="4" id="KW-0812">Transmembrane</keyword>
<dbReference type="GO" id="GO:0007165">
    <property type="term" value="P:signal transduction"/>
    <property type="evidence" value="ECO:0007669"/>
    <property type="project" value="UniProtKB-KW"/>
</dbReference>
<feature type="domain" description="Methyl-accepting transducer" evidence="5">
    <location>
        <begin position="415"/>
        <end position="651"/>
    </location>
</feature>
<dbReference type="CDD" id="cd11386">
    <property type="entry name" value="MCP_signal"/>
    <property type="match status" value="1"/>
</dbReference>
<dbReference type="GO" id="GO:0016020">
    <property type="term" value="C:membrane"/>
    <property type="evidence" value="ECO:0007669"/>
    <property type="project" value="InterPro"/>
</dbReference>
<keyword evidence="8" id="KW-1185">Reference proteome</keyword>
<dbReference type="CDD" id="cd06225">
    <property type="entry name" value="HAMP"/>
    <property type="match status" value="1"/>
</dbReference>
<name>A0A2V2N893_9EURY</name>
<dbReference type="GO" id="GO:0006935">
    <property type="term" value="P:chemotaxis"/>
    <property type="evidence" value="ECO:0007669"/>
    <property type="project" value="InterPro"/>
</dbReference>
<comment type="caution">
    <text evidence="7">The sequence shown here is derived from an EMBL/GenBank/DDBJ whole genome shotgun (WGS) entry which is preliminary data.</text>
</comment>
<dbReference type="Pfam" id="PF18947">
    <property type="entry name" value="HAMP_2"/>
    <property type="match status" value="1"/>
</dbReference>
<dbReference type="Gene3D" id="1.10.287.950">
    <property type="entry name" value="Methyl-accepting chemotaxis protein"/>
    <property type="match status" value="1"/>
</dbReference>
<keyword evidence="4" id="KW-1133">Transmembrane helix</keyword>
<gene>
    <name evidence="7" type="ORF">DLD82_00680</name>
</gene>
<dbReference type="Gene3D" id="1.20.120.1530">
    <property type="match status" value="1"/>
</dbReference>
<evidence type="ECO:0000259" key="5">
    <source>
        <dbReference type="PROSITE" id="PS50111"/>
    </source>
</evidence>
<dbReference type="PROSITE" id="PS50885">
    <property type="entry name" value="HAMP"/>
    <property type="match status" value="1"/>
</dbReference>
<dbReference type="PRINTS" id="PR00260">
    <property type="entry name" value="CHEMTRNSDUCR"/>
</dbReference>
<proteinExistence type="inferred from homology"/>
<dbReference type="Pfam" id="PF12729">
    <property type="entry name" value="4HB_MCP_1"/>
    <property type="match status" value="1"/>
</dbReference>
<dbReference type="AlphaFoldDB" id="A0A2V2N893"/>
<dbReference type="PROSITE" id="PS50111">
    <property type="entry name" value="CHEMOTAXIS_TRANSDUC_2"/>
    <property type="match status" value="1"/>
</dbReference>
<evidence type="ECO:0000313" key="7">
    <source>
        <dbReference type="EMBL" id="PWR76222.1"/>
    </source>
</evidence>
<protein>
    <submittedName>
        <fullName evidence="7">Methyl-accepting chemotaxis protein</fullName>
    </submittedName>
</protein>
<dbReference type="EMBL" id="QGMZ01000003">
    <property type="protein sequence ID" value="PWR76222.1"/>
    <property type="molecule type" value="Genomic_DNA"/>
</dbReference>
<evidence type="ECO:0000256" key="3">
    <source>
        <dbReference type="PROSITE-ProRule" id="PRU00284"/>
    </source>
</evidence>
<dbReference type="GO" id="GO:0004888">
    <property type="term" value="F:transmembrane signaling receptor activity"/>
    <property type="evidence" value="ECO:0007669"/>
    <property type="project" value="InterPro"/>
</dbReference>
<dbReference type="PANTHER" id="PTHR32089:SF112">
    <property type="entry name" value="LYSOZYME-LIKE PROTEIN-RELATED"/>
    <property type="match status" value="1"/>
</dbReference>
<feature type="transmembrane region" description="Helical" evidence="4">
    <location>
        <begin position="189"/>
        <end position="209"/>
    </location>
</feature>
<dbReference type="Proteomes" id="UP000245934">
    <property type="component" value="Unassembled WGS sequence"/>
</dbReference>
<dbReference type="Pfam" id="PF00015">
    <property type="entry name" value="MCPsignal"/>
    <property type="match status" value="1"/>
</dbReference>
<dbReference type="InterPro" id="IPR003660">
    <property type="entry name" value="HAMP_dom"/>
</dbReference>
<dbReference type="SUPFAM" id="SSF58104">
    <property type="entry name" value="Methyl-accepting chemotaxis protein (MCP) signaling domain"/>
    <property type="match status" value="1"/>
</dbReference>
<feature type="transmembrane region" description="Helical" evidence="4">
    <location>
        <begin position="12"/>
        <end position="34"/>
    </location>
</feature>
<organism evidence="7 8">
    <name type="scientific">Methanospirillum stamsii</name>
    <dbReference type="NCBI Taxonomy" id="1277351"/>
    <lineage>
        <taxon>Archaea</taxon>
        <taxon>Methanobacteriati</taxon>
        <taxon>Methanobacteriota</taxon>
        <taxon>Stenosarchaea group</taxon>
        <taxon>Methanomicrobia</taxon>
        <taxon>Methanomicrobiales</taxon>
        <taxon>Methanospirillaceae</taxon>
        <taxon>Methanospirillum</taxon>
    </lineage>
</organism>
<keyword evidence="4" id="KW-0472">Membrane</keyword>
<dbReference type="Pfam" id="PF00672">
    <property type="entry name" value="HAMP"/>
    <property type="match status" value="1"/>
</dbReference>
<dbReference type="OrthoDB" id="8523at2157"/>
<feature type="domain" description="HAMP" evidence="6">
    <location>
        <begin position="211"/>
        <end position="263"/>
    </location>
</feature>
<dbReference type="InterPro" id="IPR004090">
    <property type="entry name" value="Chemotax_Me-accpt_rcpt"/>
</dbReference>
<dbReference type="RefSeq" id="WP_109939182.1">
    <property type="nucleotide sequence ID" value="NZ_CP176366.1"/>
</dbReference>
<evidence type="ECO:0000313" key="8">
    <source>
        <dbReference type="Proteomes" id="UP000245934"/>
    </source>
</evidence>
<dbReference type="SMART" id="SM00304">
    <property type="entry name" value="HAMP"/>
    <property type="match status" value="2"/>
</dbReference>
<dbReference type="InterPro" id="IPR024478">
    <property type="entry name" value="HlyB_4HB_MCP"/>
</dbReference>
<dbReference type="GeneID" id="97610652"/>
<evidence type="ECO:0000259" key="6">
    <source>
        <dbReference type="PROSITE" id="PS50885"/>
    </source>
</evidence>
<comment type="similarity">
    <text evidence="2">Belongs to the methyl-accepting chemotaxis (MCP) protein family.</text>
</comment>
<dbReference type="InterPro" id="IPR004089">
    <property type="entry name" value="MCPsignal_dom"/>
</dbReference>
<evidence type="ECO:0000256" key="4">
    <source>
        <dbReference type="SAM" id="Phobius"/>
    </source>
</evidence>
<keyword evidence="1 3" id="KW-0807">Transducer</keyword>
<evidence type="ECO:0000256" key="1">
    <source>
        <dbReference type="ARBA" id="ARBA00023224"/>
    </source>
</evidence>
<sequence>MFLDNIPMKRKLIGGFFCIVILALAIAFIGYISMGDMTNKAQAMYDENLVSLDQLLNADNSFLNIRINIYKTVFAKDERKDKFEEIDAEIENILGKLKTYRSESRSDEEIALLDEFDSNWAVFEKKLRSVIDDMNAGREEAALEGIYSDDFATPRDTAQDALDKLEAYNQEQAQKLKNEIIQTYQTSSIIFLIIGIFALIFGLGLAILLNRSITGPLSKTVNMIQEMGMGHLGMRLNMSRTDEIGQMAERMDAFAEHLQTQVIGSMQQIARGEKVTNISIMDDQDQIGPALRDTADTISNLIDETQKLVAAAKEGNLTARGNESAFRGGYKDIINGFNATLENLIGPINEAMNLSKQYAQGNYSSRFSESLHVKGDFIPFRDALNTIGIDTGKAISHVKQEVESLLSTMEETNASSEEIAAGSHTLASNANKVSDLSENSSHGIDQILNAMNDLATAVSSVATETTNVAGLTQQTNTLSIDGTKLVEKTDQGMRGIKVSFEETNQVVKEIDDQMGEIGSIVELIGGIADQTNLLALNAAIEAARAGEAGLGFAVVADEVKALAEESRISAERIAGLITILQKKSKNVTDSMNRSLEDVTTGDSAVKEMMKIFEQIAESIEIASKRVSDVAANTEEQAATVEEITASVHELEKLTKDSSQEAIAASAATEEISSSIDQVTKAISDASASIQRISNEMNKFTTS</sequence>
<accession>A0A2V2N893</accession>
<evidence type="ECO:0000256" key="2">
    <source>
        <dbReference type="ARBA" id="ARBA00029447"/>
    </source>
</evidence>
<reference evidence="7 8" key="1">
    <citation type="submission" date="2018-05" db="EMBL/GenBank/DDBJ databases">
        <title>Draft genome of Methanospirillum stamsii Pt1.</title>
        <authorList>
            <person name="Dueholm M.S."/>
            <person name="Nielsen P.H."/>
            <person name="Bakmann L.F."/>
            <person name="Otzen D.E."/>
        </authorList>
    </citation>
    <scope>NUCLEOTIDE SEQUENCE [LARGE SCALE GENOMIC DNA]</scope>
    <source>
        <strain evidence="7 8">Pt1</strain>
    </source>
</reference>
<dbReference type="SMART" id="SM00283">
    <property type="entry name" value="MA"/>
    <property type="match status" value="1"/>
</dbReference>
<dbReference type="PANTHER" id="PTHR32089">
    <property type="entry name" value="METHYL-ACCEPTING CHEMOTAXIS PROTEIN MCPB"/>
    <property type="match status" value="1"/>
</dbReference>